<dbReference type="eggNOG" id="COG1719">
    <property type="taxonomic scope" value="Bacteria"/>
</dbReference>
<proteinExistence type="predicted"/>
<dbReference type="EMBL" id="AE000657">
    <property type="protein sequence ID" value="AAC07541.1"/>
    <property type="molecule type" value="Genomic_DNA"/>
</dbReference>
<reference evidence="2 3" key="1">
    <citation type="journal article" date="1998" name="Nature">
        <title>The complete genome of the hyperthermophilic bacterium Aquifex aeolicus.</title>
        <authorList>
            <person name="Deckert G."/>
            <person name="Warren P.V."/>
            <person name="Gaasterland T."/>
            <person name="Young W.G."/>
            <person name="Lenox A.L."/>
            <person name="Graham D.E."/>
            <person name="Overbeek R."/>
            <person name="Snead M.A."/>
            <person name="Keller M."/>
            <person name="Aujay M."/>
            <person name="Huber R."/>
            <person name="Feldman R.A."/>
            <person name="Short J.M."/>
            <person name="Olson G.J."/>
            <person name="Swanson R.V."/>
        </authorList>
    </citation>
    <scope>NUCLEOTIDE SEQUENCE [LARGE SCALE GENOMIC DNA]</scope>
    <source>
        <strain evidence="2 3">VF5</strain>
    </source>
</reference>
<evidence type="ECO:0000313" key="3">
    <source>
        <dbReference type="Proteomes" id="UP000000798"/>
    </source>
</evidence>
<dbReference type="STRING" id="224324.aq_1655"/>
<organism evidence="2 3">
    <name type="scientific">Aquifex aeolicus (strain VF5)</name>
    <dbReference type="NCBI Taxonomy" id="224324"/>
    <lineage>
        <taxon>Bacteria</taxon>
        <taxon>Pseudomonadati</taxon>
        <taxon>Aquificota</taxon>
        <taxon>Aquificia</taxon>
        <taxon>Aquificales</taxon>
        <taxon>Aquificaceae</taxon>
        <taxon>Aquifex</taxon>
    </lineage>
</organism>
<name>O67571_AQUAE</name>
<dbReference type="PIR" id="B70443">
    <property type="entry name" value="B70443"/>
</dbReference>
<keyword evidence="3" id="KW-1185">Reference proteome</keyword>
<dbReference type="AlphaFoldDB" id="O67571"/>
<dbReference type="InterPro" id="IPR024096">
    <property type="entry name" value="NO_sig/Golgi_transp_ligand-bd"/>
</dbReference>
<dbReference type="Gene3D" id="3.30.1380.20">
    <property type="entry name" value="Trafficking protein particle complex subunit 3"/>
    <property type="match status" value="1"/>
</dbReference>
<dbReference type="Pfam" id="PF02830">
    <property type="entry name" value="V4R"/>
    <property type="match status" value="1"/>
</dbReference>
<evidence type="ECO:0000313" key="2">
    <source>
        <dbReference type="EMBL" id="AAC07541.1"/>
    </source>
</evidence>
<dbReference type="PANTHER" id="PTHR35090">
    <property type="entry name" value="DNA-DIRECTED RNA POLYMERASE SUBUNIT I"/>
    <property type="match status" value="1"/>
</dbReference>
<dbReference type="Proteomes" id="UP000000798">
    <property type="component" value="Chromosome"/>
</dbReference>
<dbReference type="PATRIC" id="fig|224324.8.peg.1277"/>
<dbReference type="InParanoid" id="O67571"/>
<dbReference type="SUPFAM" id="SSF111126">
    <property type="entry name" value="Ligand-binding domain in the NO signalling and Golgi transport"/>
    <property type="match status" value="1"/>
</dbReference>
<dbReference type="SMART" id="SM00989">
    <property type="entry name" value="V4R"/>
    <property type="match status" value="1"/>
</dbReference>
<dbReference type="EnsemblBacteria" id="AAC07541">
    <property type="protein sequence ID" value="AAC07541"/>
    <property type="gene ID" value="aq_1655"/>
</dbReference>
<sequence>MLSYWTQGKFFICRGQGMVGIKDQIKALTEAIERESVLIHRDALIGAYRDLKKVAKFGLDKLIKKAAEYGGRKGAKTLKEKYAIYTDRLDEAMDVLSIIAESSRMIGYFDYDPKAMEIKIEGSILVEAIPKSDKPVCEPMAGFFKGFLSEFLEKDYEVKEVQCQAQGYEQCVFRIRQKGAKK</sequence>
<gene>
    <name evidence="2" type="ordered locus">aq_1655</name>
</gene>
<evidence type="ECO:0000259" key="1">
    <source>
        <dbReference type="SMART" id="SM00989"/>
    </source>
</evidence>
<dbReference type="OrthoDB" id="13630at2"/>
<accession>O67571</accession>
<dbReference type="InterPro" id="IPR004096">
    <property type="entry name" value="V4R"/>
</dbReference>
<protein>
    <recommendedName>
        <fullName evidence="1">4-vinyl reductase 4VR domain-containing protein</fullName>
    </recommendedName>
</protein>
<feature type="domain" description="4-vinyl reductase 4VR" evidence="1">
    <location>
        <begin position="115"/>
        <end position="177"/>
    </location>
</feature>
<dbReference type="HOGENOM" id="CLU_138451_0_0_0"/>
<dbReference type="PANTHER" id="PTHR35090:SF1">
    <property type="entry name" value="SLR0144 PROTEIN"/>
    <property type="match status" value="1"/>
</dbReference>
<dbReference type="KEGG" id="aae:aq_1655"/>